<evidence type="ECO:0000313" key="6">
    <source>
        <dbReference type="EMBL" id="KAK2157923.1"/>
    </source>
</evidence>
<protein>
    <submittedName>
        <fullName evidence="6">Uncharacterized protein</fullName>
    </submittedName>
</protein>
<evidence type="ECO:0000256" key="4">
    <source>
        <dbReference type="ARBA" id="ARBA00023136"/>
    </source>
</evidence>
<dbReference type="PANTHER" id="PTHR23507:SF1">
    <property type="entry name" value="FI18259P1-RELATED"/>
    <property type="match status" value="1"/>
</dbReference>
<evidence type="ECO:0000256" key="3">
    <source>
        <dbReference type="ARBA" id="ARBA00022989"/>
    </source>
</evidence>
<gene>
    <name evidence="6" type="ORF">LSH36_181g02004</name>
</gene>
<keyword evidence="7" id="KW-1185">Reference proteome</keyword>
<feature type="transmembrane region" description="Helical" evidence="5">
    <location>
        <begin position="305"/>
        <end position="330"/>
    </location>
</feature>
<keyword evidence="4 5" id="KW-0472">Membrane</keyword>
<proteinExistence type="predicted"/>
<comment type="caution">
    <text evidence="6">The sequence shown here is derived from an EMBL/GenBank/DDBJ whole genome shotgun (WGS) entry which is preliminary data.</text>
</comment>
<dbReference type="GO" id="GO:0016020">
    <property type="term" value="C:membrane"/>
    <property type="evidence" value="ECO:0007669"/>
    <property type="project" value="UniProtKB-SubCell"/>
</dbReference>
<evidence type="ECO:0000313" key="7">
    <source>
        <dbReference type="Proteomes" id="UP001208570"/>
    </source>
</evidence>
<feature type="transmembrane region" description="Helical" evidence="5">
    <location>
        <begin position="152"/>
        <end position="170"/>
    </location>
</feature>
<evidence type="ECO:0000256" key="5">
    <source>
        <dbReference type="SAM" id="Phobius"/>
    </source>
</evidence>
<sequence>MPLLGQFVKCSVYMVTVRYRLSIYLLMAANVVEGLSGGFPTMIMSCYAYLTQICRNDKLTTRLTAIDATCGLCGAICQVIMGLAISHIGYMWPFIMVIGLHLVNFIYVLLFVPELKKEVKHDRHYVPVTKQLMRGLELYVSSDDYGAVWQRWLLLVAMLCCNTVVIARWGPLTLYCMKYPLCWSSVLIGIYVAFTSICSNAGEIGLVATLHRRLHDVGLAIIGCISGILYFVLLAFCKTTWSMFLVTPVGSGSFLPTAMLRVMNSKLTPGDRQGAMYSILSLLDITCELTGSVVFNLIYGATQLIMATLVFFVMSGLEFLGMAIIIIYFLKSGKGRQQEVFTRETTRTEYEPIT</sequence>
<dbReference type="Proteomes" id="UP001208570">
    <property type="component" value="Unassembled WGS sequence"/>
</dbReference>
<evidence type="ECO:0000256" key="2">
    <source>
        <dbReference type="ARBA" id="ARBA00022692"/>
    </source>
</evidence>
<reference evidence="6" key="1">
    <citation type="journal article" date="2023" name="Mol. Biol. Evol.">
        <title>Third-Generation Sequencing Reveals the Adaptive Role of the Epigenome in Three Deep-Sea Polychaetes.</title>
        <authorList>
            <person name="Perez M."/>
            <person name="Aroh O."/>
            <person name="Sun Y."/>
            <person name="Lan Y."/>
            <person name="Juniper S.K."/>
            <person name="Young C.R."/>
            <person name="Angers B."/>
            <person name="Qian P.Y."/>
        </authorList>
    </citation>
    <scope>NUCLEOTIDE SEQUENCE</scope>
    <source>
        <strain evidence="6">P08H-3</strain>
    </source>
</reference>
<feature type="transmembrane region" description="Helical" evidence="5">
    <location>
        <begin position="91"/>
        <end position="112"/>
    </location>
</feature>
<dbReference type="Gene3D" id="1.20.1250.20">
    <property type="entry name" value="MFS general substrate transporter like domains"/>
    <property type="match status" value="1"/>
</dbReference>
<name>A0AAD9JRA9_9ANNE</name>
<dbReference type="Pfam" id="PF07690">
    <property type="entry name" value="MFS_1"/>
    <property type="match status" value="1"/>
</dbReference>
<evidence type="ECO:0000256" key="1">
    <source>
        <dbReference type="ARBA" id="ARBA00004141"/>
    </source>
</evidence>
<dbReference type="GO" id="GO:0022857">
    <property type="term" value="F:transmembrane transporter activity"/>
    <property type="evidence" value="ECO:0007669"/>
    <property type="project" value="InterPro"/>
</dbReference>
<accession>A0AAD9JRA9</accession>
<dbReference type="SUPFAM" id="SSF103473">
    <property type="entry name" value="MFS general substrate transporter"/>
    <property type="match status" value="1"/>
</dbReference>
<dbReference type="PANTHER" id="PTHR23507">
    <property type="entry name" value="ZGC:174356"/>
    <property type="match status" value="1"/>
</dbReference>
<feature type="transmembrane region" description="Helical" evidence="5">
    <location>
        <begin position="62"/>
        <end position="85"/>
    </location>
</feature>
<dbReference type="InterPro" id="IPR036259">
    <property type="entry name" value="MFS_trans_sf"/>
</dbReference>
<organism evidence="6 7">
    <name type="scientific">Paralvinella palmiformis</name>
    <dbReference type="NCBI Taxonomy" id="53620"/>
    <lineage>
        <taxon>Eukaryota</taxon>
        <taxon>Metazoa</taxon>
        <taxon>Spiralia</taxon>
        <taxon>Lophotrochozoa</taxon>
        <taxon>Annelida</taxon>
        <taxon>Polychaeta</taxon>
        <taxon>Sedentaria</taxon>
        <taxon>Canalipalpata</taxon>
        <taxon>Terebellida</taxon>
        <taxon>Terebelliformia</taxon>
        <taxon>Alvinellidae</taxon>
        <taxon>Paralvinella</taxon>
    </lineage>
</organism>
<feature type="transmembrane region" description="Helical" evidence="5">
    <location>
        <begin position="217"/>
        <end position="236"/>
    </location>
</feature>
<keyword evidence="3 5" id="KW-1133">Transmembrane helix</keyword>
<comment type="subcellular location">
    <subcellularLocation>
        <location evidence="1">Membrane</location>
        <topology evidence="1">Multi-pass membrane protein</topology>
    </subcellularLocation>
</comment>
<feature type="transmembrane region" description="Helical" evidence="5">
    <location>
        <begin position="190"/>
        <end position="210"/>
    </location>
</feature>
<feature type="transmembrane region" description="Helical" evidence="5">
    <location>
        <begin position="23"/>
        <end position="50"/>
    </location>
</feature>
<dbReference type="AlphaFoldDB" id="A0AAD9JRA9"/>
<feature type="transmembrane region" description="Helical" evidence="5">
    <location>
        <begin position="242"/>
        <end position="263"/>
    </location>
</feature>
<feature type="transmembrane region" description="Helical" evidence="5">
    <location>
        <begin position="275"/>
        <end position="299"/>
    </location>
</feature>
<dbReference type="InterPro" id="IPR011701">
    <property type="entry name" value="MFS"/>
</dbReference>
<keyword evidence="2 5" id="KW-0812">Transmembrane</keyword>
<dbReference type="EMBL" id="JAODUP010000181">
    <property type="protein sequence ID" value="KAK2157923.1"/>
    <property type="molecule type" value="Genomic_DNA"/>
</dbReference>